<proteinExistence type="predicted"/>
<dbReference type="Proteomes" id="UP000509241">
    <property type="component" value="Chromosome"/>
</dbReference>
<dbReference type="GeneID" id="56033167"/>
<dbReference type="AlphaFoldDB" id="A0A7D5KZ92"/>
<keyword evidence="1" id="KW-0812">Transmembrane</keyword>
<gene>
    <name evidence="2" type="ORF">HYG82_07710</name>
</gene>
<sequence length="253" mass="28608">MGRETAQDIRDEHVDRVVEYLIEEDAEIGGSEELVRDIEHMRRRTEQRFARGESVLSILLAGAAVFAPWWLAFILTVLLIVSMGTRLTAIEVVAFTDPDPETREERLFAMRVWNNKVLAESKVARNTVGAKAVRGLSRGVYDLYLDKVFIGSLRDQDVLNQSVLGQAKWTYHEIGWEAVEIIEEEYGIRRMRTERTGMKATRSKSRLCLESKPSSHVISSSDLLGLPDPLAGRRTNDTVKPLVDLPESLTRAL</sequence>
<dbReference type="KEGG" id="haly:HYG82_07710"/>
<protein>
    <submittedName>
        <fullName evidence="2">Uncharacterized protein</fullName>
    </submittedName>
</protein>
<dbReference type="EMBL" id="CP058601">
    <property type="protein sequence ID" value="QLG48740.1"/>
    <property type="molecule type" value="Genomic_DNA"/>
</dbReference>
<reference evidence="2 3" key="1">
    <citation type="submission" date="2020-07" db="EMBL/GenBank/DDBJ databases">
        <authorList>
            <person name="Cui H."/>
        </authorList>
    </citation>
    <scope>NUCLEOTIDE SEQUENCE [LARGE SCALE GENOMIC DNA]</scope>
    <source>
        <strain evidence="2 3">YPL8</strain>
    </source>
</reference>
<keyword evidence="1" id="KW-1133">Transmembrane helix</keyword>
<evidence type="ECO:0000313" key="2">
    <source>
        <dbReference type="EMBL" id="QLG48740.1"/>
    </source>
</evidence>
<name>A0A7D5KZ92_9EURY</name>
<dbReference type="RefSeq" id="WP_179260477.1">
    <property type="nucleotide sequence ID" value="NZ_CP058601.1"/>
</dbReference>
<accession>A0A7D5KZ92</accession>
<feature type="transmembrane region" description="Helical" evidence="1">
    <location>
        <begin position="58"/>
        <end position="81"/>
    </location>
</feature>
<keyword evidence="1" id="KW-0472">Membrane</keyword>
<organism evidence="2 3">
    <name type="scientific">Natrinema halophilum</name>
    <dbReference type="NCBI Taxonomy" id="1699371"/>
    <lineage>
        <taxon>Archaea</taxon>
        <taxon>Methanobacteriati</taxon>
        <taxon>Methanobacteriota</taxon>
        <taxon>Stenosarchaea group</taxon>
        <taxon>Halobacteria</taxon>
        <taxon>Halobacteriales</taxon>
        <taxon>Natrialbaceae</taxon>
        <taxon>Natrinema</taxon>
    </lineage>
</organism>
<evidence type="ECO:0000313" key="3">
    <source>
        <dbReference type="Proteomes" id="UP000509241"/>
    </source>
</evidence>
<evidence type="ECO:0000256" key="1">
    <source>
        <dbReference type="SAM" id="Phobius"/>
    </source>
</evidence>
<keyword evidence="3" id="KW-1185">Reference proteome</keyword>